<evidence type="ECO:0000313" key="1">
    <source>
        <dbReference type="EMBL" id="KAJ8370599.1"/>
    </source>
</evidence>
<sequence>MSGEGLGIVINVATLAEWQSESLLTNEEVHYGGRSRPRATHVSPRPLTDAILQELPGKGASGHISCQRLSDPPWIRWAAPPRSSAQ</sequence>
<evidence type="ECO:0000313" key="2">
    <source>
        <dbReference type="Proteomes" id="UP001152622"/>
    </source>
</evidence>
<protein>
    <submittedName>
        <fullName evidence="1">Uncharacterized protein</fullName>
    </submittedName>
</protein>
<accession>A0A9Q1FZ90</accession>
<organism evidence="1 2">
    <name type="scientific">Synaphobranchus kaupii</name>
    <name type="common">Kaup's arrowtooth eel</name>
    <dbReference type="NCBI Taxonomy" id="118154"/>
    <lineage>
        <taxon>Eukaryota</taxon>
        <taxon>Metazoa</taxon>
        <taxon>Chordata</taxon>
        <taxon>Craniata</taxon>
        <taxon>Vertebrata</taxon>
        <taxon>Euteleostomi</taxon>
        <taxon>Actinopterygii</taxon>
        <taxon>Neopterygii</taxon>
        <taxon>Teleostei</taxon>
        <taxon>Anguilliformes</taxon>
        <taxon>Synaphobranchidae</taxon>
        <taxon>Synaphobranchus</taxon>
    </lineage>
</organism>
<gene>
    <name evidence="1" type="ORF">SKAU_G00106270</name>
</gene>
<reference evidence="1" key="1">
    <citation type="journal article" date="2023" name="Science">
        <title>Genome structures resolve the early diversification of teleost fishes.</title>
        <authorList>
            <person name="Parey E."/>
            <person name="Louis A."/>
            <person name="Montfort J."/>
            <person name="Bouchez O."/>
            <person name="Roques C."/>
            <person name="Iampietro C."/>
            <person name="Lluch J."/>
            <person name="Castinel A."/>
            <person name="Donnadieu C."/>
            <person name="Desvignes T."/>
            <person name="Floi Bucao C."/>
            <person name="Jouanno E."/>
            <person name="Wen M."/>
            <person name="Mejri S."/>
            <person name="Dirks R."/>
            <person name="Jansen H."/>
            <person name="Henkel C."/>
            <person name="Chen W.J."/>
            <person name="Zahm M."/>
            <person name="Cabau C."/>
            <person name="Klopp C."/>
            <person name="Thompson A.W."/>
            <person name="Robinson-Rechavi M."/>
            <person name="Braasch I."/>
            <person name="Lecointre G."/>
            <person name="Bobe J."/>
            <person name="Postlethwait J.H."/>
            <person name="Berthelot C."/>
            <person name="Roest Crollius H."/>
            <person name="Guiguen Y."/>
        </authorList>
    </citation>
    <scope>NUCLEOTIDE SEQUENCE</scope>
    <source>
        <strain evidence="1">WJC10195</strain>
    </source>
</reference>
<proteinExistence type="predicted"/>
<dbReference type="Proteomes" id="UP001152622">
    <property type="component" value="Chromosome 3"/>
</dbReference>
<comment type="caution">
    <text evidence="1">The sequence shown here is derived from an EMBL/GenBank/DDBJ whole genome shotgun (WGS) entry which is preliminary data.</text>
</comment>
<name>A0A9Q1FZ90_SYNKA</name>
<keyword evidence="2" id="KW-1185">Reference proteome</keyword>
<dbReference type="EMBL" id="JAINUF010000003">
    <property type="protein sequence ID" value="KAJ8370599.1"/>
    <property type="molecule type" value="Genomic_DNA"/>
</dbReference>
<dbReference type="AlphaFoldDB" id="A0A9Q1FZ90"/>